<protein>
    <submittedName>
        <fullName evidence="6">WD repeat domain 72</fullName>
    </submittedName>
</protein>
<organism evidence="6 7">
    <name type="scientific">Callorhinchus milii</name>
    <name type="common">Ghost shark</name>
    <dbReference type="NCBI Taxonomy" id="7868"/>
    <lineage>
        <taxon>Eukaryota</taxon>
        <taxon>Metazoa</taxon>
        <taxon>Chordata</taxon>
        <taxon>Craniata</taxon>
        <taxon>Vertebrata</taxon>
        <taxon>Chondrichthyes</taxon>
        <taxon>Holocephali</taxon>
        <taxon>Chimaeriformes</taxon>
        <taxon>Callorhinchidae</taxon>
        <taxon>Callorhinchus</taxon>
    </lineage>
</organism>
<feature type="compositionally biased region" description="Basic and acidic residues" evidence="5">
    <location>
        <begin position="813"/>
        <end position="828"/>
    </location>
</feature>
<dbReference type="InterPro" id="IPR049916">
    <property type="entry name" value="WDR72-like"/>
</dbReference>
<dbReference type="PROSITE" id="PS50082">
    <property type="entry name" value="WD_REPEATS_2"/>
    <property type="match status" value="1"/>
</dbReference>
<evidence type="ECO:0000313" key="7">
    <source>
        <dbReference type="Proteomes" id="UP000314986"/>
    </source>
</evidence>
<dbReference type="InterPro" id="IPR001680">
    <property type="entry name" value="WD40_rpt"/>
</dbReference>
<evidence type="ECO:0000256" key="2">
    <source>
        <dbReference type="ARBA" id="ARBA00022574"/>
    </source>
</evidence>
<feature type="repeat" description="WD" evidence="4">
    <location>
        <begin position="57"/>
        <end position="99"/>
    </location>
</feature>
<reference evidence="7" key="3">
    <citation type="journal article" date="2014" name="Nature">
        <title>Elephant shark genome provides unique insights into gnathostome evolution.</title>
        <authorList>
            <consortium name="International Elephant Shark Genome Sequencing Consortium"/>
            <person name="Venkatesh B."/>
            <person name="Lee A.P."/>
            <person name="Ravi V."/>
            <person name="Maurya A.K."/>
            <person name="Lian M.M."/>
            <person name="Swann J.B."/>
            <person name="Ohta Y."/>
            <person name="Flajnik M.F."/>
            <person name="Sutoh Y."/>
            <person name="Kasahara M."/>
            <person name="Hoon S."/>
            <person name="Gangu V."/>
            <person name="Roy S.W."/>
            <person name="Irimia M."/>
            <person name="Korzh V."/>
            <person name="Kondrychyn I."/>
            <person name="Lim Z.W."/>
            <person name="Tay B.H."/>
            <person name="Tohari S."/>
            <person name="Kong K.W."/>
            <person name="Ho S."/>
            <person name="Lorente-Galdos B."/>
            <person name="Quilez J."/>
            <person name="Marques-Bonet T."/>
            <person name="Raney B.J."/>
            <person name="Ingham P.W."/>
            <person name="Tay A."/>
            <person name="Hillier L.W."/>
            <person name="Minx P."/>
            <person name="Boehm T."/>
            <person name="Wilson R.K."/>
            <person name="Brenner S."/>
            <person name="Warren W.C."/>
        </authorList>
    </citation>
    <scope>NUCLEOTIDE SEQUENCE [LARGE SCALE GENOMIC DNA]</scope>
</reference>
<accession>A0A4W3K9T1</accession>
<feature type="region of interest" description="Disordered" evidence="5">
    <location>
        <begin position="812"/>
        <end position="839"/>
    </location>
</feature>
<evidence type="ECO:0000256" key="3">
    <source>
        <dbReference type="ARBA" id="ARBA00022737"/>
    </source>
</evidence>
<dbReference type="PANTHER" id="PTHR44099:SF2">
    <property type="entry name" value="WD REPEAT-CONTAINING PROTEIN 72"/>
    <property type="match status" value="1"/>
</dbReference>
<name>A0A4W3K9T1_CALMI</name>
<evidence type="ECO:0000313" key="6">
    <source>
        <dbReference type="Ensembl" id="ENSCMIP00000048643.1"/>
    </source>
</evidence>
<keyword evidence="7" id="KW-1185">Reference proteome</keyword>
<keyword evidence="3" id="KW-0677">Repeat</keyword>
<dbReference type="InterPro" id="IPR015943">
    <property type="entry name" value="WD40/YVTN_repeat-like_dom_sf"/>
</dbReference>
<evidence type="ECO:0000256" key="1">
    <source>
        <dbReference type="ARBA" id="ARBA00022553"/>
    </source>
</evidence>
<reference evidence="7" key="1">
    <citation type="journal article" date="2006" name="Science">
        <title>Ancient noncoding elements conserved in the human genome.</title>
        <authorList>
            <person name="Venkatesh B."/>
            <person name="Kirkness E.F."/>
            <person name="Loh Y.H."/>
            <person name="Halpern A.L."/>
            <person name="Lee A.P."/>
            <person name="Johnson J."/>
            <person name="Dandona N."/>
            <person name="Viswanathan L.D."/>
            <person name="Tay A."/>
            <person name="Venter J.C."/>
            <person name="Strausberg R.L."/>
            <person name="Brenner S."/>
        </authorList>
    </citation>
    <scope>NUCLEOTIDE SEQUENCE [LARGE SCALE GENOMIC DNA]</scope>
</reference>
<evidence type="ECO:0000256" key="4">
    <source>
        <dbReference type="PROSITE-ProRule" id="PRU00221"/>
    </source>
</evidence>
<dbReference type="SMART" id="SM00320">
    <property type="entry name" value="WD40"/>
    <property type="match status" value="4"/>
</dbReference>
<reference evidence="6" key="4">
    <citation type="submission" date="2025-08" db="UniProtKB">
        <authorList>
            <consortium name="Ensembl"/>
        </authorList>
    </citation>
    <scope>IDENTIFICATION</scope>
</reference>
<dbReference type="Pfam" id="PF00400">
    <property type="entry name" value="WD40"/>
    <property type="match status" value="3"/>
</dbReference>
<dbReference type="GO" id="GO:0005737">
    <property type="term" value="C:cytoplasm"/>
    <property type="evidence" value="ECO:0007669"/>
    <property type="project" value="TreeGrafter"/>
</dbReference>
<dbReference type="GeneTree" id="ENSGT00940000160298"/>
<keyword evidence="1" id="KW-0597">Phosphoprotein</keyword>
<evidence type="ECO:0000256" key="5">
    <source>
        <dbReference type="SAM" id="MobiDB-lite"/>
    </source>
</evidence>
<proteinExistence type="predicted"/>
<reference evidence="6" key="5">
    <citation type="submission" date="2025-09" db="UniProtKB">
        <authorList>
            <consortium name="Ensembl"/>
        </authorList>
    </citation>
    <scope>IDENTIFICATION</scope>
</reference>
<dbReference type="Proteomes" id="UP000314986">
    <property type="component" value="Unassembled WGS sequence"/>
</dbReference>
<keyword evidence="2 4" id="KW-0853">WD repeat</keyword>
<dbReference type="FunFam" id="2.130.10.10:FF:000247">
    <property type="entry name" value="WD repeat-containing protein 72"/>
    <property type="match status" value="1"/>
</dbReference>
<dbReference type="InterPro" id="IPR036322">
    <property type="entry name" value="WD40_repeat_dom_sf"/>
</dbReference>
<dbReference type="SUPFAM" id="SSF50978">
    <property type="entry name" value="WD40 repeat-like"/>
    <property type="match status" value="1"/>
</dbReference>
<dbReference type="Ensembl" id="ENSCMIT00000049319.1">
    <property type="protein sequence ID" value="ENSCMIP00000048643.1"/>
    <property type="gene ID" value="ENSCMIG00000019874.1"/>
</dbReference>
<dbReference type="PANTHER" id="PTHR44099">
    <property type="entry name" value="RABCONNECTIN-3B, ISOFORM A"/>
    <property type="match status" value="1"/>
</dbReference>
<dbReference type="AlphaFoldDB" id="A0A4W3K9T1"/>
<dbReference type="InterPro" id="IPR019775">
    <property type="entry name" value="WD40_repeat_CS"/>
</dbReference>
<dbReference type="GO" id="GO:0072659">
    <property type="term" value="P:protein localization to plasma membrane"/>
    <property type="evidence" value="ECO:0007669"/>
    <property type="project" value="TreeGrafter"/>
</dbReference>
<feature type="compositionally biased region" description="Polar residues" evidence="5">
    <location>
        <begin position="829"/>
        <end position="839"/>
    </location>
</feature>
<dbReference type="Gene3D" id="2.130.10.10">
    <property type="entry name" value="YVTN repeat-like/Quinoprotein amine dehydrogenase"/>
    <property type="match status" value="2"/>
</dbReference>
<dbReference type="PROSITE" id="PS00678">
    <property type="entry name" value="WD_REPEATS_1"/>
    <property type="match status" value="1"/>
</dbReference>
<sequence length="839" mass="93780">MGIVHPIAVWGRKAPSHSICALMLTDDQQTVVTGSQEGQICLWNLSPDFKTQPRILLFGHVSSVTCFAKASEKQPYVVSAAENGEMCLWNVTNGQCLENTVLPFTHTAICYYYRSFRMSGDGWLLCCGQYQDVLVVDARTLEVLHALISSVTPDWISSMCIVCSQRIQEDSLVGISVTGDLKVWDLSSSRQNIFEAESKSLQCFNCRTICFCTFTERLLLVVCSDYWKVFDYCDFSLLCSACSGVGQRWAGGDVLGANKIIIWTEDGRGYIYQLPDSSCLPIQIASRVLTCKLHLTVKTFLICSISLLQAVLIFINERKEPFYKILFRGEASGKLSMWHIPDIQTAATLSLQEAFEQPKFVSEELIDQLGVLPDRIQTSLITASVYVANHDKLACGCEDGRIIITLGLHAARAQLLAEHSLLKAWLPHRILVGHHGRVTCLLYPYTKSARFDPSWLVSGGEDSSVMWWNMFKAELLHSFALHAGPVLNLFVCPEDCNVSTDEISDGIRLLLLAFVQCLYRAFKKKYVIYNTYSVNCCDLFLPLFKLQFAFSVLPVKTKWTDSAIHVLLFDVDAICKQLLSHQEQGPKGQSSSHGSSEVLRRITNADGKKPPPALKRSKPAPVCQANGPVKDLVQEHLFCNEGNASALASESVNVSKQKIKPKGAKKTKPPVVKKMDINMTTDTAKLLISCLFPWGVDRDLDELCVKHLGLFEPRCPVSFGLVSQDDYLSLLLPGWHQVNREAPKEYSMCNKISSKVEELARQVLNMTRMCVVLPAEETLSKADGNFQPEATSYLLSVILLVNIQMRMPFLSKGNERHNNTNVSEKQRQEGTQTVHRMKS</sequence>
<reference evidence="7" key="2">
    <citation type="journal article" date="2007" name="PLoS Biol.">
        <title>Survey sequencing and comparative analysis of the elephant shark (Callorhinchus milii) genome.</title>
        <authorList>
            <person name="Venkatesh B."/>
            <person name="Kirkness E.F."/>
            <person name="Loh Y.H."/>
            <person name="Halpern A.L."/>
            <person name="Lee A.P."/>
            <person name="Johnson J."/>
            <person name="Dandona N."/>
            <person name="Viswanathan L.D."/>
            <person name="Tay A."/>
            <person name="Venter J.C."/>
            <person name="Strausberg R.L."/>
            <person name="Brenner S."/>
        </authorList>
    </citation>
    <scope>NUCLEOTIDE SEQUENCE [LARGE SCALE GENOMIC DNA]</scope>
</reference>